<dbReference type="SMART" id="SM00834">
    <property type="entry name" value="CxxC_CXXC_SSSS"/>
    <property type="match status" value="1"/>
</dbReference>
<name>A0ABW4AKY0_9ACTN</name>
<dbReference type="EMBL" id="JBHTMK010000051">
    <property type="protein sequence ID" value="MFD1371501.1"/>
    <property type="molecule type" value="Genomic_DNA"/>
</dbReference>
<feature type="domain" description="Putative regulatory protein FmdB zinc ribbon" evidence="2">
    <location>
        <begin position="1"/>
        <end position="42"/>
    </location>
</feature>
<dbReference type="InterPro" id="IPR013429">
    <property type="entry name" value="Regulatory_FmdB_Zinc_ribbon"/>
</dbReference>
<feature type="region of interest" description="Disordered" evidence="1">
    <location>
        <begin position="53"/>
        <end position="73"/>
    </location>
</feature>
<organism evidence="3 4">
    <name type="scientific">Actinoplanes sichuanensis</name>
    <dbReference type="NCBI Taxonomy" id="512349"/>
    <lineage>
        <taxon>Bacteria</taxon>
        <taxon>Bacillati</taxon>
        <taxon>Actinomycetota</taxon>
        <taxon>Actinomycetes</taxon>
        <taxon>Micromonosporales</taxon>
        <taxon>Micromonosporaceae</taxon>
        <taxon>Actinoplanes</taxon>
    </lineage>
</organism>
<reference evidence="4" key="1">
    <citation type="journal article" date="2019" name="Int. J. Syst. Evol. Microbiol.">
        <title>The Global Catalogue of Microorganisms (GCM) 10K type strain sequencing project: providing services to taxonomists for standard genome sequencing and annotation.</title>
        <authorList>
            <consortium name="The Broad Institute Genomics Platform"/>
            <consortium name="The Broad Institute Genome Sequencing Center for Infectious Disease"/>
            <person name="Wu L."/>
            <person name="Ma J."/>
        </authorList>
    </citation>
    <scope>NUCLEOTIDE SEQUENCE [LARGE SCALE GENOMIC DNA]</scope>
    <source>
        <strain evidence="4">CCM 7526</strain>
    </source>
</reference>
<gene>
    <name evidence="3" type="ORF">ACFQ5G_39745</name>
</gene>
<evidence type="ECO:0000313" key="3">
    <source>
        <dbReference type="EMBL" id="MFD1371501.1"/>
    </source>
</evidence>
<feature type="compositionally biased region" description="Gly residues" evidence="1">
    <location>
        <begin position="53"/>
        <end position="67"/>
    </location>
</feature>
<accession>A0ABW4AKY0</accession>
<dbReference type="NCBIfam" id="TIGR02605">
    <property type="entry name" value="CxxC_CxxC_SSSS"/>
    <property type="match status" value="1"/>
</dbReference>
<comment type="caution">
    <text evidence="3">The sequence shown here is derived from an EMBL/GenBank/DDBJ whole genome shotgun (WGS) entry which is preliminary data.</text>
</comment>
<dbReference type="Proteomes" id="UP001597183">
    <property type="component" value="Unassembled WGS sequence"/>
</dbReference>
<proteinExistence type="predicted"/>
<sequence>MPRYEFRCRSCGATFEVSRPMRAASDPADCPQGHADTVKLLSTVAVTGRGGAATPGPSGGGGGGGCCGGGCGC</sequence>
<keyword evidence="4" id="KW-1185">Reference proteome</keyword>
<evidence type="ECO:0000313" key="4">
    <source>
        <dbReference type="Proteomes" id="UP001597183"/>
    </source>
</evidence>
<evidence type="ECO:0000256" key="1">
    <source>
        <dbReference type="SAM" id="MobiDB-lite"/>
    </source>
</evidence>
<dbReference type="Pfam" id="PF09723">
    <property type="entry name" value="Zn_ribbon_8"/>
    <property type="match status" value="1"/>
</dbReference>
<protein>
    <submittedName>
        <fullName evidence="3">Zinc ribbon domain-containing protein</fullName>
    </submittedName>
</protein>
<dbReference type="RefSeq" id="WP_317789996.1">
    <property type="nucleotide sequence ID" value="NZ_AP028461.1"/>
</dbReference>
<evidence type="ECO:0000259" key="2">
    <source>
        <dbReference type="SMART" id="SM00834"/>
    </source>
</evidence>